<keyword evidence="1" id="KW-0863">Zinc-finger</keyword>
<dbReference type="SUPFAM" id="SSF54001">
    <property type="entry name" value="Cysteine proteinases"/>
    <property type="match status" value="1"/>
</dbReference>
<dbReference type="SUPFAM" id="SSF56112">
    <property type="entry name" value="Protein kinase-like (PK-like)"/>
    <property type="match status" value="1"/>
</dbReference>
<dbReference type="PROSITE" id="PS50878">
    <property type="entry name" value="RT_POL"/>
    <property type="match status" value="1"/>
</dbReference>
<dbReference type="InterPro" id="IPR038765">
    <property type="entry name" value="Papain-like_cys_pep_sf"/>
</dbReference>
<dbReference type="InterPro" id="IPR011009">
    <property type="entry name" value="Kinase-like_dom_sf"/>
</dbReference>
<dbReference type="PROSITE" id="PS00028">
    <property type="entry name" value="ZINC_FINGER_C2H2_1"/>
    <property type="match status" value="1"/>
</dbReference>
<dbReference type="InterPro" id="IPR000477">
    <property type="entry name" value="RT_dom"/>
</dbReference>
<evidence type="ECO:0000259" key="3">
    <source>
        <dbReference type="PROSITE" id="PS50157"/>
    </source>
</evidence>
<dbReference type="Gene3D" id="3.90.70.10">
    <property type="entry name" value="Cysteine proteinases"/>
    <property type="match status" value="1"/>
</dbReference>
<evidence type="ECO:0000256" key="2">
    <source>
        <dbReference type="SAM" id="MobiDB-lite"/>
    </source>
</evidence>
<dbReference type="PANTHER" id="PTHR19446">
    <property type="entry name" value="REVERSE TRANSCRIPTASES"/>
    <property type="match status" value="1"/>
</dbReference>
<feature type="region of interest" description="Disordered" evidence="2">
    <location>
        <begin position="1981"/>
        <end position="2004"/>
    </location>
</feature>
<comment type="caution">
    <text evidence="5">The sequence shown here is derived from an EMBL/GenBank/DDBJ whole genome shotgun (WGS) entry which is preliminary data.</text>
</comment>
<dbReference type="Proteomes" id="UP000186817">
    <property type="component" value="Unassembled WGS sequence"/>
</dbReference>
<evidence type="ECO:0000313" key="6">
    <source>
        <dbReference type="Proteomes" id="UP000186817"/>
    </source>
</evidence>
<dbReference type="InterPro" id="IPR043502">
    <property type="entry name" value="DNA/RNA_pol_sf"/>
</dbReference>
<dbReference type="GO" id="GO:0008270">
    <property type="term" value="F:zinc ion binding"/>
    <property type="evidence" value="ECO:0007669"/>
    <property type="project" value="UniProtKB-KW"/>
</dbReference>
<dbReference type="EMBL" id="LSRX01001535">
    <property type="protein sequence ID" value="OLP79011.1"/>
    <property type="molecule type" value="Genomic_DNA"/>
</dbReference>
<proteinExistence type="predicted"/>
<dbReference type="SUPFAM" id="SSF56219">
    <property type="entry name" value="DNase I-like"/>
    <property type="match status" value="1"/>
</dbReference>
<evidence type="ECO:0000259" key="4">
    <source>
        <dbReference type="PROSITE" id="PS50878"/>
    </source>
</evidence>
<dbReference type="SUPFAM" id="SSF56672">
    <property type="entry name" value="DNA/RNA polymerases"/>
    <property type="match status" value="1"/>
</dbReference>
<accession>A0A1Q9C7X3</accession>
<dbReference type="OrthoDB" id="416454at2759"/>
<dbReference type="Gene3D" id="3.60.10.10">
    <property type="entry name" value="Endonuclease/exonuclease/phosphatase"/>
    <property type="match status" value="1"/>
</dbReference>
<keyword evidence="1" id="KW-0479">Metal-binding</keyword>
<sequence length="2004" mass="220009">MVLLSPEVSGITVRWKEHLKGRLLETRFDWHGARTTVLAVYQHVWSPAKTVQANKQDRAAVLRALSRGVRRVPARDTMVIAGDFNSSVSPTPRLVGPRTLAPQEARPDEAEFTNFVRAHHLTVLNTWQVSSPHTFVQGDSRTQIDFLLTKVSSSGGSAKQAAPLANFPLGSWKTGGHLPLFARIQPIRHWHLPGPRAKPLKHDSDALQQAVRQGLPIVTEMQKWVRDHVHRGMTPPEWDALLSKATQHFFPKLPSPPQADSADTILARRMWRARRSGQSSTAEDPDLAALTLQHQKAVRQAKKSKADAFLAEVDAAIQAGDQFVAYKVLKKLRPWQPSQKAQLKDSKGYLLNPMGELQELRKYATEVFGKYPRLQDNFVELPTLEETTLAQHIASIKPGKAVPKGAAPAASWKICAQPIAEALAHYCSSLPKEENLDDGLLSADLCLIPKPGKPADKPTQLRPLGILRPDAKGLAGAAREMLAPHVIPFMKPLPQFAYLPGRGLSDAQSRVVQHLREVRQIGRSAKPSREDRKRGLCPPSLVGGITFALDLSQAFDTVSRQDILDQLQALSVEPHLVSLVHGLHHSSKYRLHAQGGYTEVETTTGIKQGCKLAPTLFSVLTGRLLHMLIDTFGLEAVQQHLTGYADDISVHKTIRSRRDLQIAHDLIQALLTAVARLRLRVNAAKCSVMVRLTGTEAPSVMRRHTCWLPDASGVLQKHWRIGTTKAYPAFRLEGQIKYLGIIISYSHYELLTLRHRLAEAGKKIQLVRKYIYNRRIASPAARLRVWFATVWATAVTGLPEVGLSLESARLLRGWYAQKLRSVLNQPAHITHVTTSDLLRLHKLQDPVDKIIQRMKGRIARLRKRSRSVTEAAADVTLHSHVLIDLDRILQEAQALPAASQAPQAPAYDCHICSAAFDTAHGLHMHTAKMHRDSIQRFIPPTFDRELHAKDGMPVCAACNKSFKQWKGLRDHLLSGACPAPDALRNITSSGTLSSSSTEILQLQELRREVQGSTRSQLAKQAALPSAQVLQHRCVICGFWTPDHTKVSAAVRTMLNSGNSCFVNSTLQALAVLNTGLFAFESLQPLLDLCASHLSDARPLNPTGLFQLRSLLPRWRFDGRQQDASEFYTALTSQGVGDLQAVQWQGRTDGQVEAADLGESPLLLPQSPNHTSLSQLVGAWSENSFQRGLLWAPPLLAVVLGRWSAGHKIHTAVSLSEVNIPVWEEGQTRTWHRYKVRAGVFHIGAETTSGDDAVRPSPASASDAKRVREGRRITALSPEELTQGFLLHEEQLALLQHQVSIVFKFPADAPMARSLMNAVREWQAEHKAGAAHPWGSCAHYTAAALLKELAKIEDPPQNFSTADNRNLQKVVKELGPDLHESLVHMVSYCSARLSAKKEHVILDYRPVLNTTLARHSELISGLLDSCEGERLGKRAPGSLVRKARGQFHFIRPVRCSVAAMSAWTVMDPAKEARSVLDVMAQSLLDDPSMPAPASLQTPPADVLRALMSGNIAGQAIGKGNSAEVHACQSNPRFVIRTVREQDEVEWQRELSRLRRVPALSVITTVFATSGRSSLMPRLWPIPRGALRTPEVIRLKYDISAALEMLHRSHIVHADIHAGNLMLRAEPPCFVLIDYSGCTGDSVYPLHLGYGAFGYGGATHRPPTLESAPAPVRTAHGDYYRLANTILKQLHIGPEQSKRKHTDKDSSLPTHLDKELRLWLDRDQWPRPPSPTSPFPPGSWKDSAISPSVILHASLWRANGEIKQDTAVFTSPDSKFGNSNGTLVPEGVAQNGLQGTGSWENSAISARFFLKCQLRTCGRFARTIYQEIFPWQAYSNQDGYLIPANPPPPPPPPPTSAESSTARMKGDGGLAHLTMHSAMAAQTAVAADSLPGIWGAGQAASVSAFSAMDAEPLDSVQAGPGDLPMHPVQNAIRTAATSLSAAICLAQDLGQANPSMTHHSLAQSLRVTSEVLRDVSEELMEAARNQSSSAAPAAAPQTGVHMECDA</sequence>
<keyword evidence="6" id="KW-1185">Reference proteome</keyword>
<keyword evidence="1" id="KW-0862">Zinc</keyword>
<dbReference type="PROSITE" id="PS50157">
    <property type="entry name" value="ZINC_FINGER_C2H2_2"/>
    <property type="match status" value="1"/>
</dbReference>
<evidence type="ECO:0000256" key="1">
    <source>
        <dbReference type="PROSITE-ProRule" id="PRU00042"/>
    </source>
</evidence>
<dbReference type="InterPro" id="IPR013087">
    <property type="entry name" value="Znf_C2H2_type"/>
</dbReference>
<feature type="compositionally biased region" description="Pro residues" evidence="2">
    <location>
        <begin position="1842"/>
        <end position="1853"/>
    </location>
</feature>
<feature type="domain" description="C2H2-type" evidence="3">
    <location>
        <begin position="907"/>
        <end position="935"/>
    </location>
</feature>
<feature type="region of interest" description="Disordered" evidence="2">
    <location>
        <begin position="1840"/>
        <end position="1862"/>
    </location>
</feature>
<protein>
    <submittedName>
        <fullName evidence="5">LINE-1 retrotransposable element ORF2 protein</fullName>
    </submittedName>
</protein>
<gene>
    <name evidence="5" type="ORF">AK812_SmicGene40751</name>
</gene>
<dbReference type="Gene3D" id="3.30.160.60">
    <property type="entry name" value="Classic Zinc Finger"/>
    <property type="match status" value="1"/>
</dbReference>
<feature type="compositionally biased region" description="Low complexity" evidence="2">
    <location>
        <begin position="1985"/>
        <end position="1994"/>
    </location>
</feature>
<evidence type="ECO:0000313" key="5">
    <source>
        <dbReference type="EMBL" id="OLP79011.1"/>
    </source>
</evidence>
<feature type="domain" description="Reverse transcriptase" evidence="4">
    <location>
        <begin position="429"/>
        <end position="743"/>
    </location>
</feature>
<organism evidence="5 6">
    <name type="scientific">Symbiodinium microadriaticum</name>
    <name type="common">Dinoflagellate</name>
    <name type="synonym">Zooxanthella microadriatica</name>
    <dbReference type="NCBI Taxonomy" id="2951"/>
    <lineage>
        <taxon>Eukaryota</taxon>
        <taxon>Sar</taxon>
        <taxon>Alveolata</taxon>
        <taxon>Dinophyceae</taxon>
        <taxon>Suessiales</taxon>
        <taxon>Symbiodiniaceae</taxon>
        <taxon>Symbiodinium</taxon>
    </lineage>
</organism>
<reference evidence="5 6" key="1">
    <citation type="submission" date="2016-02" db="EMBL/GenBank/DDBJ databases">
        <title>Genome analysis of coral dinoflagellate symbionts highlights evolutionary adaptations to a symbiotic lifestyle.</title>
        <authorList>
            <person name="Aranda M."/>
            <person name="Li Y."/>
            <person name="Liew Y.J."/>
            <person name="Baumgarten S."/>
            <person name="Simakov O."/>
            <person name="Wilson M."/>
            <person name="Piel J."/>
            <person name="Ashoor H."/>
            <person name="Bougouffa S."/>
            <person name="Bajic V.B."/>
            <person name="Ryu T."/>
            <person name="Ravasi T."/>
            <person name="Bayer T."/>
            <person name="Micklem G."/>
            <person name="Kim H."/>
            <person name="Bhak J."/>
            <person name="Lajeunesse T.C."/>
            <person name="Voolstra C.R."/>
        </authorList>
    </citation>
    <scope>NUCLEOTIDE SEQUENCE [LARGE SCALE GENOMIC DNA]</scope>
    <source>
        <strain evidence="5 6">CCMP2467</strain>
    </source>
</reference>
<dbReference type="InterPro" id="IPR036691">
    <property type="entry name" value="Endo/exonu/phosph_ase_sf"/>
</dbReference>
<dbReference type="Gene3D" id="1.10.510.10">
    <property type="entry name" value="Transferase(Phosphotransferase) domain 1"/>
    <property type="match status" value="1"/>
</dbReference>
<name>A0A1Q9C7X3_SYMMI</name>
<dbReference type="Pfam" id="PF00078">
    <property type="entry name" value="RVT_1"/>
    <property type="match status" value="1"/>
</dbReference>